<gene>
    <name evidence="2" type="ORF">ACFSBH_08995</name>
</gene>
<dbReference type="InterPro" id="IPR053182">
    <property type="entry name" value="YobU-like_regulator"/>
</dbReference>
<protein>
    <submittedName>
        <fullName evidence="2">GyrI-like domain-containing protein</fullName>
    </submittedName>
</protein>
<dbReference type="Proteomes" id="UP001597221">
    <property type="component" value="Unassembled WGS sequence"/>
</dbReference>
<sequence length="168" mass="19624">MGIVNKSIIKKDAFKVVGIEIDWQSNKEQPSENTIAKTWDAFNERRSEINHAVPHQSYGLMRFPEDWKVGDSHKYMACIEVSEFPSELPSGMKTAEIPSYEYAVLTYQGVIDEIRIANDYLFSEWAPTIKGFHYQFPHYFEFYGKDFTHNDDPDCIFELWVPIVGKRE</sequence>
<feature type="domain" description="AraC effector-binding" evidence="1">
    <location>
        <begin position="4"/>
        <end position="164"/>
    </location>
</feature>
<evidence type="ECO:0000313" key="3">
    <source>
        <dbReference type="Proteomes" id="UP001597221"/>
    </source>
</evidence>
<dbReference type="Gene3D" id="3.20.80.10">
    <property type="entry name" value="Regulatory factor, effector binding domain"/>
    <property type="match status" value="1"/>
</dbReference>
<dbReference type="InterPro" id="IPR029441">
    <property type="entry name" value="Cass2"/>
</dbReference>
<organism evidence="2 3">
    <name type="scientific">Oceanobacillus luteolus</name>
    <dbReference type="NCBI Taxonomy" id="1274358"/>
    <lineage>
        <taxon>Bacteria</taxon>
        <taxon>Bacillati</taxon>
        <taxon>Bacillota</taxon>
        <taxon>Bacilli</taxon>
        <taxon>Bacillales</taxon>
        <taxon>Bacillaceae</taxon>
        <taxon>Oceanobacillus</taxon>
    </lineage>
</organism>
<dbReference type="EMBL" id="JBHUDE010000041">
    <property type="protein sequence ID" value="MFD1607790.1"/>
    <property type="molecule type" value="Genomic_DNA"/>
</dbReference>
<dbReference type="RefSeq" id="WP_251515614.1">
    <property type="nucleotide sequence ID" value="NZ_JAMBON010000026.1"/>
</dbReference>
<evidence type="ECO:0000259" key="1">
    <source>
        <dbReference type="SMART" id="SM00871"/>
    </source>
</evidence>
<dbReference type="SMART" id="SM00871">
    <property type="entry name" value="AraC_E_bind"/>
    <property type="match status" value="1"/>
</dbReference>
<proteinExistence type="predicted"/>
<dbReference type="PANTHER" id="PTHR36444:SF3">
    <property type="entry name" value="TRANSCRIPTIONAL ACTIVATOR, PUTATIVE-RELATED"/>
    <property type="match status" value="1"/>
</dbReference>
<name>A0ABW4HSV5_9BACI</name>
<comment type="caution">
    <text evidence="2">The sequence shown here is derived from an EMBL/GenBank/DDBJ whole genome shotgun (WGS) entry which is preliminary data.</text>
</comment>
<dbReference type="Pfam" id="PF14526">
    <property type="entry name" value="Cass2"/>
    <property type="match status" value="1"/>
</dbReference>
<dbReference type="PANTHER" id="PTHR36444">
    <property type="entry name" value="TRANSCRIPTIONAL REGULATOR PROTEIN YOBU-RELATED"/>
    <property type="match status" value="1"/>
</dbReference>
<accession>A0ABW4HSV5</accession>
<evidence type="ECO:0000313" key="2">
    <source>
        <dbReference type="EMBL" id="MFD1607790.1"/>
    </source>
</evidence>
<dbReference type="InterPro" id="IPR011256">
    <property type="entry name" value="Reg_factor_effector_dom_sf"/>
</dbReference>
<dbReference type="SUPFAM" id="SSF55136">
    <property type="entry name" value="Probable bacterial effector-binding domain"/>
    <property type="match status" value="1"/>
</dbReference>
<reference evidence="3" key="1">
    <citation type="journal article" date="2019" name="Int. J. Syst. Evol. Microbiol.">
        <title>The Global Catalogue of Microorganisms (GCM) 10K type strain sequencing project: providing services to taxonomists for standard genome sequencing and annotation.</title>
        <authorList>
            <consortium name="The Broad Institute Genomics Platform"/>
            <consortium name="The Broad Institute Genome Sequencing Center for Infectious Disease"/>
            <person name="Wu L."/>
            <person name="Ma J."/>
        </authorList>
    </citation>
    <scope>NUCLEOTIDE SEQUENCE [LARGE SCALE GENOMIC DNA]</scope>
    <source>
        <strain evidence="3">CGMCC 1.12376</strain>
    </source>
</reference>
<keyword evidence="3" id="KW-1185">Reference proteome</keyword>
<dbReference type="InterPro" id="IPR010499">
    <property type="entry name" value="AraC_E-bd"/>
</dbReference>